<accession>A0A072TKW4</accession>
<evidence type="ECO:0000313" key="7">
    <source>
        <dbReference type="EnsemblPlants" id="KEH18159"/>
    </source>
</evidence>
<evidence type="ECO:0000313" key="8">
    <source>
        <dbReference type="Proteomes" id="UP000002051"/>
    </source>
</evidence>
<dbReference type="GO" id="GO:0006952">
    <property type="term" value="P:defense response"/>
    <property type="evidence" value="ECO:0000318"/>
    <property type="project" value="GO_Central"/>
</dbReference>
<dbReference type="Proteomes" id="UP000002051">
    <property type="component" value="Chromosome 8"/>
</dbReference>
<dbReference type="PANTHER" id="PTHR33147:SF46">
    <property type="entry name" value="DEFENSIN-LIKE PROTEIN 19"/>
    <property type="match status" value="1"/>
</dbReference>
<reference evidence="7" key="3">
    <citation type="submission" date="2015-04" db="UniProtKB">
        <authorList>
            <consortium name="EnsemblPlants"/>
        </authorList>
    </citation>
    <scope>IDENTIFICATION</scope>
    <source>
        <strain evidence="7">cv. Jemalong A17</strain>
    </source>
</reference>
<feature type="chain" id="PRO_5014498760" evidence="4">
    <location>
        <begin position="30"/>
        <end position="80"/>
    </location>
</feature>
<evidence type="ECO:0000256" key="2">
    <source>
        <dbReference type="ARBA" id="ARBA00022577"/>
    </source>
</evidence>
<dbReference type="EnsemblPlants" id="KEH18159">
    <property type="protein sequence ID" value="KEH18159"/>
    <property type="gene ID" value="MTR_8g012805"/>
</dbReference>
<gene>
    <name evidence="6" type="ordered locus">MTR_8g012805</name>
</gene>
<reference evidence="6 8" key="1">
    <citation type="journal article" date="2011" name="Nature">
        <title>The Medicago genome provides insight into the evolution of rhizobial symbioses.</title>
        <authorList>
            <person name="Young N.D."/>
            <person name="Debelle F."/>
            <person name="Oldroyd G.E."/>
            <person name="Geurts R."/>
            <person name="Cannon S.B."/>
            <person name="Udvardi M.K."/>
            <person name="Benedito V.A."/>
            <person name="Mayer K.F."/>
            <person name="Gouzy J."/>
            <person name="Schoof H."/>
            <person name="Van de Peer Y."/>
            <person name="Proost S."/>
            <person name="Cook D.R."/>
            <person name="Meyers B.C."/>
            <person name="Spannagl M."/>
            <person name="Cheung F."/>
            <person name="De Mita S."/>
            <person name="Krishnakumar V."/>
            <person name="Gundlach H."/>
            <person name="Zhou S."/>
            <person name="Mudge J."/>
            <person name="Bharti A.K."/>
            <person name="Murray J.D."/>
            <person name="Naoumkina M.A."/>
            <person name="Rosen B."/>
            <person name="Silverstein K.A."/>
            <person name="Tang H."/>
            <person name="Rombauts S."/>
            <person name="Zhao P.X."/>
            <person name="Zhou P."/>
            <person name="Barbe V."/>
            <person name="Bardou P."/>
            <person name="Bechner M."/>
            <person name="Bellec A."/>
            <person name="Berger A."/>
            <person name="Berges H."/>
            <person name="Bidwell S."/>
            <person name="Bisseling T."/>
            <person name="Choisne N."/>
            <person name="Couloux A."/>
            <person name="Denny R."/>
            <person name="Deshpande S."/>
            <person name="Dai X."/>
            <person name="Doyle J.J."/>
            <person name="Dudez A.M."/>
            <person name="Farmer A.D."/>
            <person name="Fouteau S."/>
            <person name="Franken C."/>
            <person name="Gibelin C."/>
            <person name="Gish J."/>
            <person name="Goldstein S."/>
            <person name="Gonzalez A.J."/>
            <person name="Green P.J."/>
            <person name="Hallab A."/>
            <person name="Hartog M."/>
            <person name="Hua A."/>
            <person name="Humphray S.J."/>
            <person name="Jeong D.H."/>
            <person name="Jing Y."/>
            <person name="Jocker A."/>
            <person name="Kenton S.M."/>
            <person name="Kim D.J."/>
            <person name="Klee K."/>
            <person name="Lai H."/>
            <person name="Lang C."/>
            <person name="Lin S."/>
            <person name="Macmil S.L."/>
            <person name="Magdelenat G."/>
            <person name="Matthews L."/>
            <person name="McCorrison J."/>
            <person name="Monaghan E.L."/>
            <person name="Mun J.H."/>
            <person name="Najar F.Z."/>
            <person name="Nicholson C."/>
            <person name="Noirot C."/>
            <person name="O'Bleness M."/>
            <person name="Paule C.R."/>
            <person name="Poulain J."/>
            <person name="Prion F."/>
            <person name="Qin B."/>
            <person name="Qu C."/>
            <person name="Retzel E.F."/>
            <person name="Riddle C."/>
            <person name="Sallet E."/>
            <person name="Samain S."/>
            <person name="Samson N."/>
            <person name="Sanders I."/>
            <person name="Saurat O."/>
            <person name="Scarpelli C."/>
            <person name="Schiex T."/>
            <person name="Segurens B."/>
            <person name="Severin A.J."/>
            <person name="Sherrier D.J."/>
            <person name="Shi R."/>
            <person name="Sims S."/>
            <person name="Singer S.R."/>
            <person name="Sinharoy S."/>
            <person name="Sterck L."/>
            <person name="Viollet A."/>
            <person name="Wang B.B."/>
            <person name="Wang K."/>
            <person name="Wang M."/>
            <person name="Wang X."/>
            <person name="Warfsmann J."/>
            <person name="Weissenbach J."/>
            <person name="White D.D."/>
            <person name="White J.D."/>
            <person name="Wiley G.B."/>
            <person name="Wincker P."/>
            <person name="Xing Y."/>
            <person name="Yang L."/>
            <person name="Yao Z."/>
            <person name="Ying F."/>
            <person name="Zhai J."/>
            <person name="Zhou L."/>
            <person name="Zuber A."/>
            <person name="Denarie J."/>
            <person name="Dixon R.A."/>
            <person name="May G.D."/>
            <person name="Schwartz D.C."/>
            <person name="Rogers J."/>
            <person name="Quetier F."/>
            <person name="Town C.D."/>
            <person name="Roe B.A."/>
        </authorList>
    </citation>
    <scope>NUCLEOTIDE SEQUENCE [LARGE SCALE GENOMIC DNA]</scope>
    <source>
        <strain evidence="6">A17</strain>
        <strain evidence="7 8">cv. Jemalong A17</strain>
    </source>
</reference>
<organism evidence="6 8">
    <name type="scientific">Medicago truncatula</name>
    <name type="common">Barrel medic</name>
    <name type="synonym">Medicago tribuloides</name>
    <dbReference type="NCBI Taxonomy" id="3880"/>
    <lineage>
        <taxon>Eukaryota</taxon>
        <taxon>Viridiplantae</taxon>
        <taxon>Streptophyta</taxon>
        <taxon>Embryophyta</taxon>
        <taxon>Tracheophyta</taxon>
        <taxon>Spermatophyta</taxon>
        <taxon>Magnoliopsida</taxon>
        <taxon>eudicotyledons</taxon>
        <taxon>Gunneridae</taxon>
        <taxon>Pentapetalae</taxon>
        <taxon>rosids</taxon>
        <taxon>fabids</taxon>
        <taxon>Fabales</taxon>
        <taxon>Fabaceae</taxon>
        <taxon>Papilionoideae</taxon>
        <taxon>50 kb inversion clade</taxon>
        <taxon>NPAAA clade</taxon>
        <taxon>Hologalegina</taxon>
        <taxon>IRL clade</taxon>
        <taxon>Trifolieae</taxon>
        <taxon>Medicago</taxon>
    </lineage>
</organism>
<protein>
    <submittedName>
        <fullName evidence="6">Defensin-like protein</fullName>
    </submittedName>
</protein>
<evidence type="ECO:0000256" key="1">
    <source>
        <dbReference type="ARBA" id="ARBA00022529"/>
    </source>
</evidence>
<dbReference type="GO" id="GO:0050832">
    <property type="term" value="P:defense response to fungus"/>
    <property type="evidence" value="ECO:0007669"/>
    <property type="project" value="UniProtKB-KW"/>
</dbReference>
<feature type="domain" description="Knottins-like" evidence="5">
    <location>
        <begin position="31"/>
        <end position="80"/>
    </location>
</feature>
<reference evidence="6 8" key="2">
    <citation type="journal article" date="2014" name="BMC Genomics">
        <title>An improved genome release (version Mt4.0) for the model legume Medicago truncatula.</title>
        <authorList>
            <person name="Tang H."/>
            <person name="Krishnakumar V."/>
            <person name="Bidwell S."/>
            <person name="Rosen B."/>
            <person name="Chan A."/>
            <person name="Zhou S."/>
            <person name="Gentzbittel L."/>
            <person name="Childs K.L."/>
            <person name="Yandell M."/>
            <person name="Gundlach H."/>
            <person name="Mayer K.F."/>
            <person name="Schwartz D.C."/>
            <person name="Town C.D."/>
        </authorList>
    </citation>
    <scope>GENOME REANNOTATION</scope>
    <source>
        <strain evidence="6">A17</strain>
        <strain evidence="7 8">cv. Jemalong A17</strain>
    </source>
</reference>
<dbReference type="AlphaFoldDB" id="A0A072TKW4"/>
<keyword evidence="8" id="KW-1185">Reference proteome</keyword>
<evidence type="ECO:0000259" key="5">
    <source>
        <dbReference type="SMART" id="SM00505"/>
    </source>
</evidence>
<sequence length="80" mass="8906">MASSALKYYTFFLFFILALILLSTLEVQGNTCQRKSKTWSGPCLNTANCKNQCISKEPPATFGACHRDGIGFACFCYFNC</sequence>
<dbReference type="GO" id="GO:0031640">
    <property type="term" value="P:killing of cells of another organism"/>
    <property type="evidence" value="ECO:0007669"/>
    <property type="project" value="UniProtKB-KW"/>
</dbReference>
<dbReference type="Pfam" id="PF00304">
    <property type="entry name" value="Gamma-thionin"/>
    <property type="match status" value="1"/>
</dbReference>
<dbReference type="PANTHER" id="PTHR33147">
    <property type="entry name" value="DEFENSIN-LIKE PROTEIN 1"/>
    <property type="match status" value="1"/>
</dbReference>
<feature type="signal peptide" evidence="4">
    <location>
        <begin position="1"/>
        <end position="29"/>
    </location>
</feature>
<keyword evidence="1" id="KW-0929">Antimicrobial</keyword>
<dbReference type="Gene3D" id="3.30.30.10">
    <property type="entry name" value="Knottin, scorpion toxin-like"/>
    <property type="match status" value="1"/>
</dbReference>
<keyword evidence="4" id="KW-0732">Signal</keyword>
<keyword evidence="2" id="KW-0295">Fungicide</keyword>
<proteinExistence type="predicted"/>
<evidence type="ECO:0000256" key="4">
    <source>
        <dbReference type="SAM" id="SignalP"/>
    </source>
</evidence>
<dbReference type="SMART" id="SM00505">
    <property type="entry name" value="Knot1"/>
    <property type="match status" value="1"/>
</dbReference>
<dbReference type="InterPro" id="IPR003614">
    <property type="entry name" value="Knottins"/>
</dbReference>
<evidence type="ECO:0000256" key="3">
    <source>
        <dbReference type="ARBA" id="ARBA00023157"/>
    </source>
</evidence>
<dbReference type="InterPro" id="IPR036574">
    <property type="entry name" value="Scorpion_toxin-like_sf"/>
</dbReference>
<name>A0A072TKW4_MEDTR</name>
<dbReference type="SUPFAM" id="SSF57095">
    <property type="entry name" value="Scorpion toxin-like"/>
    <property type="match status" value="1"/>
</dbReference>
<dbReference type="EMBL" id="CM001224">
    <property type="protein sequence ID" value="KEH18159.1"/>
    <property type="molecule type" value="Genomic_DNA"/>
</dbReference>
<evidence type="ECO:0000313" key="6">
    <source>
        <dbReference type="EMBL" id="KEH18159.1"/>
    </source>
</evidence>
<keyword evidence="3" id="KW-1015">Disulfide bond</keyword>
<dbReference type="HOGENOM" id="CLU_161668_3_1_1"/>